<evidence type="ECO:0000256" key="3">
    <source>
        <dbReference type="ARBA" id="ARBA00022741"/>
    </source>
</evidence>
<keyword evidence="4 12" id="KW-0067">ATP-binding</keyword>
<comment type="subunit">
    <text evidence="7">The complex is composed of two ATP-binding proteins (BtuD), two transmembrane proteins (BtuC) and a solute-binding protein (BtuF).</text>
</comment>
<dbReference type="Proteomes" id="UP000466535">
    <property type="component" value="Unassembled WGS sequence"/>
</dbReference>
<comment type="catalytic activity">
    <reaction evidence="5">
        <text>an R-cob(III)alamin(out) + ATP + H2O = an R-cob(III)alamin(in) + ADP + phosphate + H(+)</text>
        <dbReference type="Rhea" id="RHEA:17873"/>
        <dbReference type="ChEBI" id="CHEBI:15377"/>
        <dbReference type="ChEBI" id="CHEBI:15378"/>
        <dbReference type="ChEBI" id="CHEBI:30616"/>
        <dbReference type="ChEBI" id="CHEBI:43474"/>
        <dbReference type="ChEBI" id="CHEBI:140785"/>
        <dbReference type="ChEBI" id="CHEBI:456216"/>
        <dbReference type="EC" id="7.6.2.8"/>
    </reaction>
</comment>
<dbReference type="SMART" id="SM00382">
    <property type="entry name" value="AAA"/>
    <property type="match status" value="1"/>
</dbReference>
<organism evidence="12 13">
    <name type="scientific">Halovenus carboxidivorans</name>
    <dbReference type="NCBI Taxonomy" id="2692199"/>
    <lineage>
        <taxon>Archaea</taxon>
        <taxon>Methanobacteriati</taxon>
        <taxon>Methanobacteriota</taxon>
        <taxon>Stenosarchaea group</taxon>
        <taxon>Halobacteria</taxon>
        <taxon>Halobacteriales</taxon>
        <taxon>Haloarculaceae</taxon>
        <taxon>Halovenus</taxon>
    </lineage>
</organism>
<evidence type="ECO:0000256" key="5">
    <source>
        <dbReference type="ARBA" id="ARBA00050590"/>
    </source>
</evidence>
<evidence type="ECO:0000313" key="12">
    <source>
        <dbReference type="EMBL" id="MXR51036.1"/>
    </source>
</evidence>
<dbReference type="RefSeq" id="WP_368278033.1">
    <property type="nucleotide sequence ID" value="NZ_WUUT01000001.1"/>
</dbReference>
<dbReference type="EC" id="7.6.2.8" evidence="8"/>
<dbReference type="InterPro" id="IPR017871">
    <property type="entry name" value="ABC_transporter-like_CS"/>
</dbReference>
<sequence length="247" mass="26547">MSVAVEATDVTFAYGETVAVENVSLTVEEGSFLGLIGPNGSGKTTLLHLLIGLKEPDSGSVELFGQPMSAFEDGERIGYVSQRATDRSGTMPVSVREAVLMGRFPHAGLGRIGEEDREIAARALERVGIAELADRPIGQLSGGQRQRAFIARALASEADLLALDEPTVGVDADSRTEFYNMLDELNDEGITIILIEHDVDILTEHVDSVACLNRELYHHGDTVSFLESDAIAEAYGTTGRVIAHEHP</sequence>
<evidence type="ECO:0000256" key="6">
    <source>
        <dbReference type="ARBA" id="ARBA00058960"/>
    </source>
</evidence>
<evidence type="ECO:0000256" key="10">
    <source>
        <dbReference type="ARBA" id="ARBA00077139"/>
    </source>
</evidence>
<evidence type="ECO:0000256" key="8">
    <source>
        <dbReference type="ARBA" id="ARBA00066387"/>
    </source>
</evidence>
<feature type="domain" description="ABC transporter" evidence="11">
    <location>
        <begin position="5"/>
        <end position="239"/>
    </location>
</feature>
<dbReference type="GO" id="GO:0015420">
    <property type="term" value="F:ABC-type vitamin B12 transporter activity"/>
    <property type="evidence" value="ECO:0007669"/>
    <property type="project" value="UniProtKB-EC"/>
</dbReference>
<dbReference type="PANTHER" id="PTHR42734:SF5">
    <property type="entry name" value="IRON TRANSPORT SYSTEM ATP-BINDING PROTEIN HI_0361-RELATED"/>
    <property type="match status" value="1"/>
</dbReference>
<dbReference type="PROSITE" id="PS00211">
    <property type="entry name" value="ABC_TRANSPORTER_1"/>
    <property type="match status" value="1"/>
</dbReference>
<dbReference type="GO" id="GO:0005524">
    <property type="term" value="F:ATP binding"/>
    <property type="evidence" value="ECO:0007669"/>
    <property type="project" value="UniProtKB-KW"/>
</dbReference>
<name>A0A6B0T4D2_9EURY</name>
<comment type="caution">
    <text evidence="12">The sequence shown here is derived from an EMBL/GenBank/DDBJ whole genome shotgun (WGS) entry which is preliminary data.</text>
</comment>
<dbReference type="Pfam" id="PF00005">
    <property type="entry name" value="ABC_tran"/>
    <property type="match status" value="1"/>
</dbReference>
<dbReference type="PANTHER" id="PTHR42734">
    <property type="entry name" value="METAL TRANSPORT SYSTEM ATP-BINDING PROTEIN TM_0124-RELATED"/>
    <property type="match status" value="1"/>
</dbReference>
<dbReference type="InterPro" id="IPR027417">
    <property type="entry name" value="P-loop_NTPase"/>
</dbReference>
<dbReference type="EMBL" id="WUUT01000001">
    <property type="protein sequence ID" value="MXR51036.1"/>
    <property type="molecule type" value="Genomic_DNA"/>
</dbReference>
<comment type="function">
    <text evidence="6">Required for corrinoid utilization. Probably part of the ABC transporter complex BtuCDF involved in cobalamin (vitamin B12) import. Probably responsible for energy coupling to the transport system.</text>
</comment>
<dbReference type="SUPFAM" id="SSF52540">
    <property type="entry name" value="P-loop containing nucleoside triphosphate hydrolases"/>
    <property type="match status" value="1"/>
</dbReference>
<dbReference type="GO" id="GO:0016887">
    <property type="term" value="F:ATP hydrolysis activity"/>
    <property type="evidence" value="ECO:0007669"/>
    <property type="project" value="InterPro"/>
</dbReference>
<evidence type="ECO:0000256" key="9">
    <source>
        <dbReference type="ARBA" id="ARBA00073649"/>
    </source>
</evidence>
<evidence type="ECO:0000256" key="7">
    <source>
        <dbReference type="ARBA" id="ARBA00064420"/>
    </source>
</evidence>
<evidence type="ECO:0000259" key="11">
    <source>
        <dbReference type="PROSITE" id="PS50893"/>
    </source>
</evidence>
<gene>
    <name evidence="12" type="ORF">GRX03_05370</name>
</gene>
<evidence type="ECO:0000256" key="4">
    <source>
        <dbReference type="ARBA" id="ARBA00022840"/>
    </source>
</evidence>
<evidence type="ECO:0000313" key="13">
    <source>
        <dbReference type="Proteomes" id="UP000466535"/>
    </source>
</evidence>
<dbReference type="InterPro" id="IPR003439">
    <property type="entry name" value="ABC_transporter-like_ATP-bd"/>
</dbReference>
<dbReference type="CDD" id="cd03235">
    <property type="entry name" value="ABC_Metallic_Cations"/>
    <property type="match status" value="1"/>
</dbReference>
<dbReference type="InterPro" id="IPR050153">
    <property type="entry name" value="Metal_Ion_Import_ABC"/>
</dbReference>
<evidence type="ECO:0000256" key="1">
    <source>
        <dbReference type="ARBA" id="ARBA00005417"/>
    </source>
</evidence>
<dbReference type="AlphaFoldDB" id="A0A6B0T4D2"/>
<keyword evidence="3" id="KW-0547">Nucleotide-binding</keyword>
<comment type="similarity">
    <text evidence="1">Belongs to the ABC transporter superfamily.</text>
</comment>
<dbReference type="InterPro" id="IPR003593">
    <property type="entry name" value="AAA+_ATPase"/>
</dbReference>
<keyword evidence="13" id="KW-1185">Reference proteome</keyword>
<reference evidence="12 13" key="1">
    <citation type="submission" date="2019-12" db="EMBL/GenBank/DDBJ databases">
        <title>Isolation and characterization of three novel carbon monoxide-oxidizing members of Halobacteria from salione crusts and soils.</title>
        <authorList>
            <person name="Myers M.R."/>
            <person name="King G.M."/>
        </authorList>
    </citation>
    <scope>NUCLEOTIDE SEQUENCE [LARGE SCALE GENOMIC DNA]</scope>
    <source>
        <strain evidence="12 13">WSH3</strain>
    </source>
</reference>
<accession>A0A6B0T4D2</accession>
<evidence type="ECO:0000256" key="2">
    <source>
        <dbReference type="ARBA" id="ARBA00022448"/>
    </source>
</evidence>
<protein>
    <recommendedName>
        <fullName evidence="9">Cobalamin import ATP-binding protein BtuD</fullName>
        <ecNumber evidence="8">7.6.2.8</ecNumber>
    </recommendedName>
    <alternativeName>
        <fullName evidence="10">Vitamin B12-transporting ATPase</fullName>
    </alternativeName>
</protein>
<dbReference type="Gene3D" id="3.40.50.300">
    <property type="entry name" value="P-loop containing nucleotide triphosphate hydrolases"/>
    <property type="match status" value="1"/>
</dbReference>
<dbReference type="FunFam" id="3.40.50.300:FF:000134">
    <property type="entry name" value="Iron-enterobactin ABC transporter ATP-binding protein"/>
    <property type="match status" value="1"/>
</dbReference>
<dbReference type="PROSITE" id="PS50893">
    <property type="entry name" value="ABC_TRANSPORTER_2"/>
    <property type="match status" value="1"/>
</dbReference>
<proteinExistence type="inferred from homology"/>
<keyword evidence="2" id="KW-0813">Transport</keyword>